<dbReference type="KEGG" id="njp:NEJAP_3595"/>
<dbReference type="GO" id="GO:0005524">
    <property type="term" value="F:ATP binding"/>
    <property type="evidence" value="ECO:0007669"/>
    <property type="project" value="UniProtKB-KW"/>
</dbReference>
<accession>A0A7R6PD29</accession>
<evidence type="ECO:0000313" key="8">
    <source>
        <dbReference type="Proteomes" id="UP000595332"/>
    </source>
</evidence>
<keyword evidence="8" id="KW-1185">Reference proteome</keyword>
<dbReference type="Pfam" id="PF00005">
    <property type="entry name" value="ABC_tran"/>
    <property type="match status" value="1"/>
</dbReference>
<evidence type="ECO:0000313" key="7">
    <source>
        <dbReference type="EMBL" id="BBB31533.1"/>
    </source>
</evidence>
<evidence type="ECO:0000256" key="1">
    <source>
        <dbReference type="ARBA" id="ARBA00022448"/>
    </source>
</evidence>
<dbReference type="CDD" id="cd03214">
    <property type="entry name" value="ABC_Iron-Siderophores_B12_Hemin"/>
    <property type="match status" value="1"/>
</dbReference>
<dbReference type="EMBL" id="AP014546">
    <property type="protein sequence ID" value="BBB31533.1"/>
    <property type="molecule type" value="Genomic_DNA"/>
</dbReference>
<organism evidence="7 8">
    <name type="scientific">Neptunomonas japonica JAMM 1380</name>
    <dbReference type="NCBI Taxonomy" id="1441457"/>
    <lineage>
        <taxon>Bacteria</taxon>
        <taxon>Pseudomonadati</taxon>
        <taxon>Pseudomonadota</taxon>
        <taxon>Gammaproteobacteria</taxon>
        <taxon>Oceanospirillales</taxon>
        <taxon>Oceanospirillaceae</taxon>
        <taxon>Neptunomonas</taxon>
    </lineage>
</organism>
<evidence type="ECO:0000256" key="4">
    <source>
        <dbReference type="ARBA" id="ARBA00022967"/>
    </source>
</evidence>
<evidence type="ECO:0000256" key="3">
    <source>
        <dbReference type="ARBA" id="ARBA00022840"/>
    </source>
</evidence>
<dbReference type="GO" id="GO:0016887">
    <property type="term" value="F:ATP hydrolysis activity"/>
    <property type="evidence" value="ECO:0007669"/>
    <property type="project" value="InterPro"/>
</dbReference>
<evidence type="ECO:0000256" key="2">
    <source>
        <dbReference type="ARBA" id="ARBA00022741"/>
    </source>
</evidence>
<proteinExistence type="predicted"/>
<dbReference type="InterPro" id="IPR003593">
    <property type="entry name" value="AAA+_ATPase"/>
</dbReference>
<name>A0A7R6PD29_9GAMM</name>
<dbReference type="AlphaFoldDB" id="A0A7R6PD29"/>
<comment type="function">
    <text evidence="5">Part of the ABC transporter complex HmuTUV involved in hemin import. Responsible for energy coupling to the transport system.</text>
</comment>
<dbReference type="InterPro" id="IPR003439">
    <property type="entry name" value="ABC_transporter-like_ATP-bd"/>
</dbReference>
<dbReference type="EC" id="3.6.3.34" evidence="7"/>
<dbReference type="Gene3D" id="3.40.50.300">
    <property type="entry name" value="P-loop containing nucleotide triphosphate hydrolases"/>
    <property type="match status" value="1"/>
</dbReference>
<dbReference type="SUPFAM" id="SSF52540">
    <property type="entry name" value="P-loop containing nucleoside triphosphate hydrolases"/>
    <property type="match status" value="1"/>
</dbReference>
<keyword evidence="7" id="KW-0378">Hydrolase</keyword>
<sequence>MLKAESLVVSRYGSTLLNDISLDIKPQGLHVILGPNGAGKSSLLKALAGLLKADVGKVLLDTVDIHNIGISERSLILSVLLQEQPLDFSFQVQEVVSMGAYLVDKTLQSPDNAIVDAMKAMDVMHLAKRDYTTLSGGEKQRTHLARLLVQVTKNTLYVLLDEPLKAIDLKHQIAVMQQLKQMANEGKGVLLIVHDLSLAAQFADKVTLMDKGQIVQTGTSNEVMQPEILSSVFQTQINKTEAFGQTLFFAQPSALSER</sequence>
<dbReference type="InterPro" id="IPR027417">
    <property type="entry name" value="P-loop_NTPase"/>
</dbReference>
<reference evidence="7 8" key="1">
    <citation type="journal article" date="2008" name="Int. J. Syst. Evol. Microbiol.">
        <title>Neptunomonas japonica sp. nov., an Osedax japonicus symbiont-like bacterium isolated from sediment adjacent to sperm whale carcasses off Kagoshima, Japan.</title>
        <authorList>
            <person name="Miyazaki M."/>
            <person name="Nogi Y."/>
            <person name="Fujiwara Y."/>
            <person name="Kawato M."/>
            <person name="Kubokawa K."/>
            <person name="Horikoshi K."/>
        </authorList>
    </citation>
    <scope>NUCLEOTIDE SEQUENCE [LARGE SCALE GENOMIC DNA]</scope>
    <source>
        <strain evidence="7 8">JAMM 1380</strain>
    </source>
</reference>
<dbReference type="PANTHER" id="PTHR42794:SF1">
    <property type="entry name" value="HEMIN IMPORT ATP-BINDING PROTEIN HMUV"/>
    <property type="match status" value="1"/>
</dbReference>
<keyword evidence="4" id="KW-1278">Translocase</keyword>
<gene>
    <name evidence="7" type="ORF">NEJAP_3595</name>
</gene>
<dbReference type="SMART" id="SM00382">
    <property type="entry name" value="AAA"/>
    <property type="match status" value="1"/>
</dbReference>
<evidence type="ECO:0000259" key="6">
    <source>
        <dbReference type="PROSITE" id="PS50893"/>
    </source>
</evidence>
<dbReference type="Proteomes" id="UP000595332">
    <property type="component" value="Chromosome"/>
</dbReference>
<protein>
    <submittedName>
        <fullName evidence="7">Iron complex transport system ATP-binding protein</fullName>
        <ecNumber evidence="7">3.6.3.34</ecNumber>
    </submittedName>
</protein>
<dbReference type="PROSITE" id="PS50893">
    <property type="entry name" value="ABC_TRANSPORTER_2"/>
    <property type="match status" value="1"/>
</dbReference>
<feature type="domain" description="ABC transporter" evidence="6">
    <location>
        <begin position="2"/>
        <end position="236"/>
    </location>
</feature>
<keyword evidence="2" id="KW-0547">Nucleotide-binding</keyword>
<dbReference type="RefSeq" id="WP_201348598.1">
    <property type="nucleotide sequence ID" value="NZ_AP014546.1"/>
</dbReference>
<keyword evidence="1" id="KW-0813">Transport</keyword>
<evidence type="ECO:0000256" key="5">
    <source>
        <dbReference type="ARBA" id="ARBA00037066"/>
    </source>
</evidence>
<keyword evidence="3 7" id="KW-0067">ATP-binding</keyword>
<dbReference type="PANTHER" id="PTHR42794">
    <property type="entry name" value="HEMIN IMPORT ATP-BINDING PROTEIN HMUV"/>
    <property type="match status" value="1"/>
</dbReference>